<keyword evidence="2" id="KW-1185">Reference proteome</keyword>
<dbReference type="EMBL" id="JAHZIK010000103">
    <property type="protein sequence ID" value="MBW7453678.1"/>
    <property type="molecule type" value="Genomic_DNA"/>
</dbReference>
<evidence type="ECO:0000313" key="2">
    <source>
        <dbReference type="Proteomes" id="UP001519887"/>
    </source>
</evidence>
<dbReference type="Gene3D" id="3.40.190.10">
    <property type="entry name" value="Periplasmic binding protein-like II"/>
    <property type="match status" value="1"/>
</dbReference>
<protein>
    <submittedName>
        <fullName evidence="1">Extracellular solute-binding protein</fullName>
    </submittedName>
</protein>
<dbReference type="SUPFAM" id="SSF53850">
    <property type="entry name" value="Periplasmic binding protein-like II"/>
    <property type="match status" value="1"/>
</dbReference>
<proteinExistence type="predicted"/>
<sequence length="425" mass="47731">MSRRKLVVLLLGICTICTALLVPMIGKPGSPNTISGGLPSEEQPLTVDNGSEDVATVRIAVSMSETEFQYWQKSEENFESRFPQIRVDLANIPGPDAYAKWKEAAHGGEPFDIMLLDNNRVREFAVQGYLLPADDIYTGDSLADQLEALTDTLKWNGSMWGVALDINPMLIVWQTELLKQAGMNEPPENWESFVKGYNGLQAASPKVEPVSLAMSDPRQMLAWLGMFDSNAEDAANLHPMNAEMKEQLRFLGPFSRPQTEQGAESGKNTVPDKLKSGELLSAVMPWSEYRSMMLSNNGSVSAGPQRSPLSWIGGRSFVLSAQSLWPDQARLWINEMVIKGSQLDRYETFGRLPARKSAYAGEFESDSMAKKPPYWVLSLFKSKVFIPDPSWSERWERWTSLWKTDDRQPFEALDMEKMIENWNGS</sequence>
<dbReference type="InterPro" id="IPR050490">
    <property type="entry name" value="Bact_solute-bd_prot1"/>
</dbReference>
<comment type="caution">
    <text evidence="1">The sequence shown here is derived from an EMBL/GenBank/DDBJ whole genome shotgun (WGS) entry which is preliminary data.</text>
</comment>
<accession>A0ABS7BYG1</accession>
<dbReference type="PANTHER" id="PTHR43649">
    <property type="entry name" value="ARABINOSE-BINDING PROTEIN-RELATED"/>
    <property type="match status" value="1"/>
</dbReference>
<organism evidence="1 2">
    <name type="scientific">Paenibacillus sepulcri</name>
    <dbReference type="NCBI Taxonomy" id="359917"/>
    <lineage>
        <taxon>Bacteria</taxon>
        <taxon>Bacillati</taxon>
        <taxon>Bacillota</taxon>
        <taxon>Bacilli</taxon>
        <taxon>Bacillales</taxon>
        <taxon>Paenibacillaceae</taxon>
        <taxon>Paenibacillus</taxon>
    </lineage>
</organism>
<name>A0ABS7BYG1_9BACL</name>
<dbReference type="InterPro" id="IPR006059">
    <property type="entry name" value="SBP"/>
</dbReference>
<dbReference type="PANTHER" id="PTHR43649:SF12">
    <property type="entry name" value="DIACETYLCHITOBIOSE BINDING PROTEIN DASA"/>
    <property type="match status" value="1"/>
</dbReference>
<evidence type="ECO:0000313" key="1">
    <source>
        <dbReference type="EMBL" id="MBW7453678.1"/>
    </source>
</evidence>
<dbReference type="Proteomes" id="UP001519887">
    <property type="component" value="Unassembled WGS sequence"/>
</dbReference>
<dbReference type="Pfam" id="PF13416">
    <property type="entry name" value="SBP_bac_8"/>
    <property type="match status" value="1"/>
</dbReference>
<reference evidence="1 2" key="1">
    <citation type="submission" date="2021-07" db="EMBL/GenBank/DDBJ databases">
        <title>Paenibacillus radiodurans sp. nov., isolated from the southeastern edge of Tengger Desert.</title>
        <authorList>
            <person name="Zhang G."/>
        </authorList>
    </citation>
    <scope>NUCLEOTIDE SEQUENCE [LARGE SCALE GENOMIC DNA]</scope>
    <source>
        <strain evidence="1 2">CCM 7311</strain>
    </source>
</reference>
<dbReference type="RefSeq" id="WP_210037670.1">
    <property type="nucleotide sequence ID" value="NZ_JBHLVU010000022.1"/>
</dbReference>
<gene>
    <name evidence="1" type="ORF">K0U00_06465</name>
</gene>